<dbReference type="InterPro" id="IPR027417">
    <property type="entry name" value="P-loop_NTPase"/>
</dbReference>
<protein>
    <submittedName>
        <fullName evidence="2">Uncharacterized protein</fullName>
    </submittedName>
</protein>
<keyword evidence="3" id="KW-1185">Reference proteome</keyword>
<dbReference type="RefSeq" id="WP_346822066.1">
    <property type="nucleotide sequence ID" value="NZ_JBDKWZ010000008.1"/>
</dbReference>
<evidence type="ECO:0000256" key="1">
    <source>
        <dbReference type="SAM" id="MobiDB-lite"/>
    </source>
</evidence>
<feature type="compositionally biased region" description="Low complexity" evidence="1">
    <location>
        <begin position="1"/>
        <end position="17"/>
    </location>
</feature>
<dbReference type="Proteomes" id="UP001403385">
    <property type="component" value="Unassembled WGS sequence"/>
</dbReference>
<gene>
    <name evidence="2" type="ORF">AAG747_15305</name>
</gene>
<dbReference type="EMBL" id="JBDKWZ010000008">
    <property type="protein sequence ID" value="MEN7549290.1"/>
    <property type="molecule type" value="Genomic_DNA"/>
</dbReference>
<dbReference type="SUPFAM" id="SSF52540">
    <property type="entry name" value="P-loop containing nucleoside triphosphate hydrolases"/>
    <property type="match status" value="1"/>
</dbReference>
<accession>A0AAW9SBX7</accession>
<name>A0AAW9SBX7_9BACT</name>
<sequence>MTTSTGPTTPSLSSPSPQQEDSPGREPQTVEAHFKAVYEQFLGRTLEVDTEEQEHAIRATAGYFLEVPEWIQQYGIDPDKGLYLVGPVGCGKSSLLKFFRKYFAAFQKYYRLQRNNSFAYTTPHWLNTCYEETGLKGLKEFTSKSYYKRGVQQVPKHYLFDEIGNEEIARHFKNETWVMRNVIMARFDQMTHSGMLTHFTTNMFPDELQAKYASSDEVSHTGELIPSRSRIESRIYRMCNVISFGDCRDFSRDKI</sequence>
<proteinExistence type="predicted"/>
<feature type="region of interest" description="Disordered" evidence="1">
    <location>
        <begin position="1"/>
        <end position="28"/>
    </location>
</feature>
<evidence type="ECO:0000313" key="2">
    <source>
        <dbReference type="EMBL" id="MEN7549290.1"/>
    </source>
</evidence>
<evidence type="ECO:0000313" key="3">
    <source>
        <dbReference type="Proteomes" id="UP001403385"/>
    </source>
</evidence>
<reference evidence="2 3" key="1">
    <citation type="submission" date="2024-04" db="EMBL/GenBank/DDBJ databases">
        <title>Novel genus in family Flammeovirgaceae.</title>
        <authorList>
            <person name="Nguyen T.H."/>
            <person name="Vuong T.Q."/>
            <person name="Le H."/>
            <person name="Kim S.-G."/>
        </authorList>
    </citation>
    <scope>NUCLEOTIDE SEQUENCE [LARGE SCALE GENOMIC DNA]</scope>
    <source>
        <strain evidence="2 3">JCM 23209</strain>
    </source>
</reference>
<dbReference type="AlphaFoldDB" id="A0AAW9SBX7"/>
<comment type="caution">
    <text evidence="2">The sequence shown here is derived from an EMBL/GenBank/DDBJ whole genome shotgun (WGS) entry which is preliminary data.</text>
</comment>
<organism evidence="2 3">
    <name type="scientific">Rapidithrix thailandica</name>
    <dbReference type="NCBI Taxonomy" id="413964"/>
    <lineage>
        <taxon>Bacteria</taxon>
        <taxon>Pseudomonadati</taxon>
        <taxon>Bacteroidota</taxon>
        <taxon>Cytophagia</taxon>
        <taxon>Cytophagales</taxon>
        <taxon>Flammeovirgaceae</taxon>
        <taxon>Rapidithrix</taxon>
    </lineage>
</organism>
<dbReference type="Gene3D" id="3.40.50.300">
    <property type="entry name" value="P-loop containing nucleotide triphosphate hydrolases"/>
    <property type="match status" value="1"/>
</dbReference>